<evidence type="ECO:0000313" key="3">
    <source>
        <dbReference type="Proteomes" id="UP000198461"/>
    </source>
</evidence>
<feature type="transmembrane region" description="Helical" evidence="1">
    <location>
        <begin position="7"/>
        <end position="26"/>
    </location>
</feature>
<keyword evidence="3" id="KW-1185">Reference proteome</keyword>
<dbReference type="RefSeq" id="WP_234947255.1">
    <property type="nucleotide sequence ID" value="NZ_FSRE01000001.1"/>
</dbReference>
<gene>
    <name evidence="2" type="ORF">SAMN05443662_0121</name>
</gene>
<dbReference type="EMBL" id="FSRE01000001">
    <property type="protein sequence ID" value="SIN69789.1"/>
    <property type="molecule type" value="Genomic_DNA"/>
</dbReference>
<reference evidence="2 3" key="1">
    <citation type="submission" date="2016-11" db="EMBL/GenBank/DDBJ databases">
        <authorList>
            <person name="Jaros S."/>
            <person name="Januszkiewicz K."/>
            <person name="Wedrychowicz H."/>
        </authorList>
    </citation>
    <scope>NUCLEOTIDE SEQUENCE [LARGE SCALE GENOMIC DNA]</scope>
    <source>
        <strain evidence="2 3">DSM 17737</strain>
    </source>
</reference>
<proteinExistence type="predicted"/>
<accession>A0A1N6DG42</accession>
<keyword evidence="1" id="KW-0472">Membrane</keyword>
<name>A0A1N6DG42_9GAMM</name>
<sequence length="70" mass="7844">MKELINFLLVVLITVIIPYLIIWGVYFDILPESLEVIISLIAVAAAIAIIVGGNLFLMYSDIKTKRYSKS</sequence>
<evidence type="ECO:0000256" key="1">
    <source>
        <dbReference type="SAM" id="Phobius"/>
    </source>
</evidence>
<evidence type="ECO:0000313" key="2">
    <source>
        <dbReference type="EMBL" id="SIN69789.1"/>
    </source>
</evidence>
<feature type="transmembrane region" description="Helical" evidence="1">
    <location>
        <begin position="38"/>
        <end position="59"/>
    </location>
</feature>
<dbReference type="STRING" id="364032.SAMN05443662_0121"/>
<dbReference type="Proteomes" id="UP000198461">
    <property type="component" value="Unassembled WGS sequence"/>
</dbReference>
<dbReference type="AlphaFoldDB" id="A0A1N6DG42"/>
<keyword evidence="1" id="KW-0812">Transmembrane</keyword>
<organism evidence="2 3">
    <name type="scientific">Sulfurivirga caldicuralii</name>
    <dbReference type="NCBI Taxonomy" id="364032"/>
    <lineage>
        <taxon>Bacteria</taxon>
        <taxon>Pseudomonadati</taxon>
        <taxon>Pseudomonadota</taxon>
        <taxon>Gammaproteobacteria</taxon>
        <taxon>Thiotrichales</taxon>
        <taxon>Piscirickettsiaceae</taxon>
        <taxon>Sulfurivirga</taxon>
    </lineage>
</organism>
<keyword evidence="1" id="KW-1133">Transmembrane helix</keyword>
<protein>
    <submittedName>
        <fullName evidence="2">Uncharacterized protein</fullName>
    </submittedName>
</protein>